<accession>A0A0L0GY80</accession>
<dbReference type="RefSeq" id="WP_049856656.1">
    <property type="nucleotide sequence ID" value="NZ_JNGI01000033.1"/>
</dbReference>
<gene>
    <name evidence="1" type="ORF">GM31_16360</name>
</gene>
<evidence type="ECO:0000313" key="1">
    <source>
        <dbReference type="EMBL" id="KNC94145.1"/>
    </source>
</evidence>
<comment type="caution">
    <text evidence="1">The sequence shown here is derived from an EMBL/GenBank/DDBJ whole genome shotgun (WGS) entry which is preliminary data.</text>
</comment>
<keyword evidence="2" id="KW-1185">Reference proteome</keyword>
<protein>
    <recommendedName>
        <fullName evidence="3">Tail fiber assembly protein</fullName>
    </recommendedName>
</protein>
<dbReference type="Pfam" id="PF02413">
    <property type="entry name" value="Caudo_TAP"/>
    <property type="match status" value="1"/>
</dbReference>
<organism evidence="1 2">
    <name type="scientific">Trabulsiella odontotermitis</name>
    <dbReference type="NCBI Taxonomy" id="379893"/>
    <lineage>
        <taxon>Bacteria</taxon>
        <taxon>Pseudomonadati</taxon>
        <taxon>Pseudomonadota</taxon>
        <taxon>Gammaproteobacteria</taxon>
        <taxon>Enterobacterales</taxon>
        <taxon>Enterobacteriaceae</taxon>
        <taxon>Trabulsiella</taxon>
    </lineage>
</organism>
<name>A0A0L0GY80_9ENTR</name>
<dbReference type="EMBL" id="JNGI01000033">
    <property type="protein sequence ID" value="KNC94145.1"/>
    <property type="molecule type" value="Genomic_DNA"/>
</dbReference>
<reference evidence="1 2" key="1">
    <citation type="journal article" date="2015" name="Appl. Environ. Microbiol.">
        <title>The Enterobacterium Trabulsiella odontotermitis Presents Novel Adaptations Related to Its Association with Fungus-Growing Termites.</title>
        <authorList>
            <person name="Sapountzis P."/>
            <person name="Gruntjes T."/>
            <person name="Otani S."/>
            <person name="Estevez J."/>
            <person name="da Costa R.R."/>
            <person name="Plunkett G.3rd."/>
            <person name="Perna N.T."/>
            <person name="Poulsen M."/>
        </authorList>
    </citation>
    <scope>NUCLEOTIDE SEQUENCE [LARGE SCALE GENOMIC DNA]</scope>
    <source>
        <strain evidence="1 2">12</strain>
    </source>
</reference>
<sequence>MMLMKNFTSEMKEKDGLAYLFFTDEDGNDWYESQKLFSEDTLKIMFTAPGVIVCASRDVSTLAPENVSVAEVDAAEIPAEALDSLTDGSWCYLDGKVQPYQPAPDVVQVITQKLKAELLAEADTMLYRLTLAVKHNMATDEEKALLEAWEKYSVLLNRVDTDKPVWPDKPA</sequence>
<evidence type="ECO:0000313" key="2">
    <source>
        <dbReference type="Proteomes" id="UP000037393"/>
    </source>
</evidence>
<dbReference type="InterPro" id="IPR003458">
    <property type="entry name" value="Phage_T4_Gp38_tail_assem"/>
</dbReference>
<dbReference type="Proteomes" id="UP000037393">
    <property type="component" value="Unassembled WGS sequence"/>
</dbReference>
<evidence type="ECO:0008006" key="3">
    <source>
        <dbReference type="Google" id="ProtNLM"/>
    </source>
</evidence>
<dbReference type="OrthoDB" id="8596093at2"/>
<dbReference type="AlphaFoldDB" id="A0A0L0GY80"/>
<dbReference type="PATRIC" id="fig|379893.4.peg.3325"/>
<proteinExistence type="predicted"/>